<dbReference type="Gene3D" id="3.10.580.10">
    <property type="entry name" value="CBS-domain"/>
    <property type="match status" value="1"/>
</dbReference>
<evidence type="ECO:0000313" key="14">
    <source>
        <dbReference type="EMBL" id="RSU00294.1"/>
    </source>
</evidence>
<evidence type="ECO:0000256" key="6">
    <source>
        <dbReference type="ARBA" id="ARBA00022989"/>
    </source>
</evidence>
<dbReference type="InterPro" id="IPR036318">
    <property type="entry name" value="FAD-bd_PCMH-like_sf"/>
</dbReference>
<gene>
    <name evidence="14" type="ORF">CBF37_01915</name>
</gene>
<evidence type="ECO:0000259" key="13">
    <source>
        <dbReference type="PROSITE" id="PS51846"/>
    </source>
</evidence>
<dbReference type="Pfam" id="PF01595">
    <property type="entry name" value="CNNM"/>
    <property type="match status" value="1"/>
</dbReference>
<feature type="transmembrane region" description="Helical" evidence="11">
    <location>
        <begin position="6"/>
        <end position="26"/>
    </location>
</feature>
<dbReference type="PROSITE" id="PS51371">
    <property type="entry name" value="CBS"/>
    <property type="match status" value="2"/>
</dbReference>
<dbReference type="RefSeq" id="WP_125983246.1">
    <property type="nucleotide sequence ID" value="NZ_NGJS01000002.1"/>
</dbReference>
<dbReference type="InterPro" id="IPR044751">
    <property type="entry name" value="Ion_transp-like_CBS"/>
</dbReference>
<dbReference type="AlphaFoldDB" id="A0A430A1Q5"/>
<comment type="subcellular location">
    <subcellularLocation>
        <location evidence="1">Cell membrane</location>
        <topology evidence="1">Multi-pass membrane protein</topology>
    </subcellularLocation>
</comment>
<name>A0A430A1Q5_9ENTE</name>
<protein>
    <submittedName>
        <fullName evidence="14">Hemolysin</fullName>
    </submittedName>
</protein>
<dbReference type="InterPro" id="IPR051676">
    <property type="entry name" value="UPF0053_domain"/>
</dbReference>
<evidence type="ECO:0000256" key="9">
    <source>
        <dbReference type="PROSITE-ProRule" id="PRU00703"/>
    </source>
</evidence>
<evidence type="ECO:0000256" key="4">
    <source>
        <dbReference type="ARBA" id="ARBA00022692"/>
    </source>
</evidence>
<evidence type="ECO:0000256" key="8">
    <source>
        <dbReference type="ARBA" id="ARBA00023136"/>
    </source>
</evidence>
<dbReference type="EMBL" id="NGJS01000002">
    <property type="protein sequence ID" value="RSU00294.1"/>
    <property type="molecule type" value="Genomic_DNA"/>
</dbReference>
<dbReference type="InterPro" id="IPR002550">
    <property type="entry name" value="CNNM"/>
</dbReference>
<keyword evidence="15" id="KW-1185">Reference proteome</keyword>
<dbReference type="GO" id="GO:0050660">
    <property type="term" value="F:flavin adenine dinucleotide binding"/>
    <property type="evidence" value="ECO:0007669"/>
    <property type="project" value="InterPro"/>
</dbReference>
<dbReference type="SMART" id="SM00116">
    <property type="entry name" value="CBS"/>
    <property type="match status" value="2"/>
</dbReference>
<dbReference type="FunFam" id="3.10.580.10:FF:000002">
    <property type="entry name" value="Magnesium/cobalt efflux protein CorC"/>
    <property type="match status" value="1"/>
</dbReference>
<evidence type="ECO:0000256" key="1">
    <source>
        <dbReference type="ARBA" id="ARBA00004651"/>
    </source>
</evidence>
<feature type="domain" description="CNNM transmembrane" evidence="13">
    <location>
        <begin position="1"/>
        <end position="200"/>
    </location>
</feature>
<feature type="transmembrane region" description="Helical" evidence="11">
    <location>
        <begin position="57"/>
        <end position="76"/>
    </location>
</feature>
<dbReference type="Gene3D" id="3.30.465.10">
    <property type="match status" value="1"/>
</dbReference>
<dbReference type="InterPro" id="IPR000644">
    <property type="entry name" value="CBS_dom"/>
</dbReference>
<dbReference type="PANTHER" id="PTHR43099:SF2">
    <property type="entry name" value="UPF0053 PROTEIN YRKA"/>
    <property type="match status" value="1"/>
</dbReference>
<evidence type="ECO:0000256" key="3">
    <source>
        <dbReference type="ARBA" id="ARBA00022475"/>
    </source>
</evidence>
<evidence type="ECO:0000259" key="12">
    <source>
        <dbReference type="PROSITE" id="PS51371"/>
    </source>
</evidence>
<proteinExistence type="inferred from homology"/>
<dbReference type="SUPFAM" id="SSF56176">
    <property type="entry name" value="FAD-binding/transporter-associated domain-like"/>
    <property type="match status" value="1"/>
</dbReference>
<dbReference type="Pfam" id="PF00571">
    <property type="entry name" value="CBS"/>
    <property type="match status" value="2"/>
</dbReference>
<evidence type="ECO:0000256" key="10">
    <source>
        <dbReference type="PROSITE-ProRule" id="PRU01193"/>
    </source>
</evidence>
<dbReference type="GO" id="GO:0005886">
    <property type="term" value="C:plasma membrane"/>
    <property type="evidence" value="ECO:0007669"/>
    <property type="project" value="UniProtKB-SubCell"/>
</dbReference>
<keyword evidence="3" id="KW-1003">Cell membrane</keyword>
<dbReference type="CDD" id="cd04590">
    <property type="entry name" value="CBS_pair_CorC_HlyC_assoc"/>
    <property type="match status" value="1"/>
</dbReference>
<dbReference type="Proteomes" id="UP000287857">
    <property type="component" value="Unassembled WGS sequence"/>
</dbReference>
<evidence type="ECO:0000256" key="11">
    <source>
        <dbReference type="SAM" id="Phobius"/>
    </source>
</evidence>
<reference evidence="14 15" key="1">
    <citation type="submission" date="2017-05" db="EMBL/GenBank/DDBJ databases">
        <title>Vagococcus spp. assemblies.</title>
        <authorList>
            <person name="Gulvik C.A."/>
        </authorList>
    </citation>
    <scope>NUCLEOTIDE SEQUENCE [LARGE SCALE GENOMIC DNA]</scope>
    <source>
        <strain evidence="14 15">SS1995</strain>
    </source>
</reference>
<feature type="transmembrane region" description="Helical" evidence="11">
    <location>
        <begin position="96"/>
        <end position="117"/>
    </location>
</feature>
<dbReference type="InterPro" id="IPR016169">
    <property type="entry name" value="FAD-bd_PCMH_sub2"/>
</dbReference>
<keyword evidence="5" id="KW-0677">Repeat</keyword>
<feature type="domain" description="CBS" evidence="12">
    <location>
        <begin position="283"/>
        <end position="340"/>
    </location>
</feature>
<evidence type="ECO:0000256" key="5">
    <source>
        <dbReference type="ARBA" id="ARBA00022737"/>
    </source>
</evidence>
<keyword evidence="6 10" id="KW-1133">Transmembrane helix</keyword>
<dbReference type="Pfam" id="PF03471">
    <property type="entry name" value="CorC_HlyC"/>
    <property type="match status" value="1"/>
</dbReference>
<evidence type="ECO:0000313" key="15">
    <source>
        <dbReference type="Proteomes" id="UP000287857"/>
    </source>
</evidence>
<comment type="similarity">
    <text evidence="2">Belongs to the UPF0053 family.</text>
</comment>
<evidence type="ECO:0000256" key="7">
    <source>
        <dbReference type="ARBA" id="ARBA00023122"/>
    </source>
</evidence>
<dbReference type="InterPro" id="IPR005170">
    <property type="entry name" value="Transptr-assoc_dom"/>
</dbReference>
<evidence type="ECO:0000256" key="2">
    <source>
        <dbReference type="ARBA" id="ARBA00006337"/>
    </source>
</evidence>
<accession>A0A430A1Q5</accession>
<dbReference type="PROSITE" id="PS51846">
    <property type="entry name" value="CNNM"/>
    <property type="match status" value="1"/>
</dbReference>
<sequence>MFLKLILIALMIWVTAIFVAAEFALVKVRGTKLESLEEEGVKNAKLARHMVHHLDDYLSACQLGITLTTLIIGGIGETTVSSILEPLIGALPISRALSLTISIILAYIIITFIEVVVGELLPKSYSIVAPEKVTLATARPLHIFYKCTAPFIALLNKSANSIGKLFGIHMVGEANETLSEEELLQVAKDSFRKGEINKEEYQYLSRIFDFDERQVKEIMTNRLEMHVVEEGTSVSETIGQMVETGYSRFPVIRQSKDTVIGYVTLSSMVKEAYINADAHVETFVEKPIFVMENSPIKIVLKMMQVQHKHLAIVVDEYGGTAGIVTIEDIVEELVGDIQDEVDMEIPLIRALGSNHYIVEGGIELDDFTHLLKLPNLEDPHGNVTLSGYFTSRYGHEVVEGFTVSIDDVLYTVLEMSNESVVDSFKVVDIRNK</sequence>
<dbReference type="PANTHER" id="PTHR43099">
    <property type="entry name" value="UPF0053 PROTEIN YRKA"/>
    <property type="match status" value="1"/>
</dbReference>
<dbReference type="SUPFAM" id="SSF54631">
    <property type="entry name" value="CBS-domain pair"/>
    <property type="match status" value="1"/>
</dbReference>
<keyword evidence="4 10" id="KW-0812">Transmembrane</keyword>
<keyword evidence="7 9" id="KW-0129">CBS domain</keyword>
<organism evidence="14 15">
    <name type="scientific">Vagococcus vulneris</name>
    <dbReference type="NCBI Taxonomy" id="1977869"/>
    <lineage>
        <taxon>Bacteria</taxon>
        <taxon>Bacillati</taxon>
        <taxon>Bacillota</taxon>
        <taxon>Bacilli</taxon>
        <taxon>Lactobacillales</taxon>
        <taxon>Enterococcaceae</taxon>
        <taxon>Vagococcus</taxon>
    </lineage>
</organism>
<dbReference type="InterPro" id="IPR046342">
    <property type="entry name" value="CBS_dom_sf"/>
</dbReference>
<dbReference type="OrthoDB" id="9798188at2"/>
<keyword evidence="8 10" id="KW-0472">Membrane</keyword>
<feature type="domain" description="CBS" evidence="12">
    <location>
        <begin position="219"/>
        <end position="282"/>
    </location>
</feature>
<comment type="caution">
    <text evidence="14">The sequence shown here is derived from an EMBL/GenBank/DDBJ whole genome shotgun (WGS) entry which is preliminary data.</text>
</comment>
<dbReference type="SMART" id="SM01091">
    <property type="entry name" value="CorC_HlyC"/>
    <property type="match status" value="1"/>
</dbReference>